<dbReference type="Proteomes" id="UP000053675">
    <property type="component" value="Unassembled WGS sequence"/>
</dbReference>
<sequence length="237" mass="26994">MEDARFDKAQNAVIDDATKTAPVQRSGAYEGFLKCLMQGVFRPGRLVTQREICDATGSPITAVREALKRLEGEGIVELIAKKGVILREITADEVREIYQLRKLVEVPAVQIYALNHDPEEVATLRRKTMEIINAPMETAEERQALVQKRTQLDWDLHQTFLRALQSSLVDSIYRNLETRQMLVRLQLPPRYLSHGEAFAEHYAILDAIVERAPDKAARLLADHLDTAQQRFLDAIEY</sequence>
<dbReference type="Pfam" id="PF07729">
    <property type="entry name" value="FCD"/>
    <property type="match status" value="1"/>
</dbReference>
<dbReference type="InterPro" id="IPR000524">
    <property type="entry name" value="Tscrpt_reg_HTH_GntR"/>
</dbReference>
<dbReference type="RefSeq" id="WP_036483425.1">
    <property type="nucleotide sequence ID" value="NZ_JMQM01000001.1"/>
</dbReference>
<dbReference type="InterPro" id="IPR008920">
    <property type="entry name" value="TF_FadR/GntR_C"/>
</dbReference>
<evidence type="ECO:0000256" key="2">
    <source>
        <dbReference type="ARBA" id="ARBA00023125"/>
    </source>
</evidence>
<evidence type="ECO:0000313" key="6">
    <source>
        <dbReference type="Proteomes" id="UP000053675"/>
    </source>
</evidence>
<keyword evidence="6" id="KW-1185">Reference proteome</keyword>
<organism evidence="5 6">
    <name type="scientific">Nitratireductor basaltis</name>
    <dbReference type="NCBI Taxonomy" id="472175"/>
    <lineage>
        <taxon>Bacteria</taxon>
        <taxon>Pseudomonadati</taxon>
        <taxon>Pseudomonadota</taxon>
        <taxon>Alphaproteobacteria</taxon>
        <taxon>Hyphomicrobiales</taxon>
        <taxon>Phyllobacteriaceae</taxon>
        <taxon>Nitratireductor</taxon>
    </lineage>
</organism>
<dbReference type="SUPFAM" id="SSF46785">
    <property type="entry name" value="Winged helix' DNA-binding domain"/>
    <property type="match status" value="1"/>
</dbReference>
<protein>
    <submittedName>
        <fullName evidence="5">Transcriptional regulator</fullName>
    </submittedName>
</protein>
<dbReference type="PANTHER" id="PTHR43537">
    <property type="entry name" value="TRANSCRIPTIONAL REGULATOR, GNTR FAMILY"/>
    <property type="match status" value="1"/>
</dbReference>
<name>A0A084UET1_9HYPH</name>
<dbReference type="GO" id="GO:0003700">
    <property type="term" value="F:DNA-binding transcription factor activity"/>
    <property type="evidence" value="ECO:0007669"/>
    <property type="project" value="InterPro"/>
</dbReference>
<proteinExistence type="predicted"/>
<feature type="domain" description="HTH gntR-type" evidence="4">
    <location>
        <begin position="22"/>
        <end position="89"/>
    </location>
</feature>
<dbReference type="PATRIC" id="fig|472175.3.peg.2509"/>
<keyword evidence="2" id="KW-0238">DNA-binding</keyword>
<dbReference type="Gene3D" id="1.10.10.10">
    <property type="entry name" value="Winged helix-like DNA-binding domain superfamily/Winged helix DNA-binding domain"/>
    <property type="match status" value="1"/>
</dbReference>
<evidence type="ECO:0000259" key="4">
    <source>
        <dbReference type="PROSITE" id="PS50949"/>
    </source>
</evidence>
<evidence type="ECO:0000256" key="3">
    <source>
        <dbReference type="ARBA" id="ARBA00023163"/>
    </source>
</evidence>
<evidence type="ECO:0000313" key="5">
    <source>
        <dbReference type="EMBL" id="KFB11467.1"/>
    </source>
</evidence>
<accession>A0A084UET1</accession>
<dbReference type="EMBL" id="JMQM01000001">
    <property type="protein sequence ID" value="KFB11467.1"/>
    <property type="molecule type" value="Genomic_DNA"/>
</dbReference>
<keyword evidence="1" id="KW-0805">Transcription regulation</keyword>
<dbReference type="SUPFAM" id="SSF48008">
    <property type="entry name" value="GntR ligand-binding domain-like"/>
    <property type="match status" value="1"/>
</dbReference>
<dbReference type="STRING" id="472175.EL18_02515"/>
<keyword evidence="3" id="KW-0804">Transcription</keyword>
<dbReference type="InterPro" id="IPR011711">
    <property type="entry name" value="GntR_C"/>
</dbReference>
<dbReference type="SMART" id="SM00895">
    <property type="entry name" value="FCD"/>
    <property type="match status" value="1"/>
</dbReference>
<dbReference type="OrthoDB" id="9815654at2"/>
<dbReference type="Gene3D" id="1.20.120.530">
    <property type="entry name" value="GntR ligand-binding domain-like"/>
    <property type="match status" value="1"/>
</dbReference>
<dbReference type="GO" id="GO:0003677">
    <property type="term" value="F:DNA binding"/>
    <property type="evidence" value="ECO:0007669"/>
    <property type="project" value="UniProtKB-KW"/>
</dbReference>
<dbReference type="PANTHER" id="PTHR43537:SF5">
    <property type="entry name" value="UXU OPERON TRANSCRIPTIONAL REGULATOR"/>
    <property type="match status" value="1"/>
</dbReference>
<dbReference type="eggNOG" id="COG1802">
    <property type="taxonomic scope" value="Bacteria"/>
</dbReference>
<comment type="caution">
    <text evidence="5">The sequence shown here is derived from an EMBL/GenBank/DDBJ whole genome shotgun (WGS) entry which is preliminary data.</text>
</comment>
<dbReference type="PROSITE" id="PS50949">
    <property type="entry name" value="HTH_GNTR"/>
    <property type="match status" value="1"/>
</dbReference>
<reference evidence="5 6" key="1">
    <citation type="submission" date="2014-05" db="EMBL/GenBank/DDBJ databases">
        <title>Draft Genome Sequence of Nitratireductor basaltis Strain UMTGB225, A Marine Bacterium Isolated from Green Barrel Tunicate.</title>
        <authorList>
            <person name="Gan H.Y."/>
        </authorList>
    </citation>
    <scope>NUCLEOTIDE SEQUENCE [LARGE SCALE GENOMIC DNA]</scope>
    <source>
        <strain evidence="5 6">UMTGB225</strain>
    </source>
</reference>
<dbReference type="InterPro" id="IPR036390">
    <property type="entry name" value="WH_DNA-bd_sf"/>
</dbReference>
<evidence type="ECO:0000256" key="1">
    <source>
        <dbReference type="ARBA" id="ARBA00023015"/>
    </source>
</evidence>
<dbReference type="AlphaFoldDB" id="A0A084UET1"/>
<dbReference type="InterPro" id="IPR036388">
    <property type="entry name" value="WH-like_DNA-bd_sf"/>
</dbReference>
<dbReference type="Pfam" id="PF00392">
    <property type="entry name" value="GntR"/>
    <property type="match status" value="1"/>
</dbReference>
<gene>
    <name evidence="5" type="ORF">EL18_02515</name>
</gene>